<evidence type="ECO:0000256" key="5">
    <source>
        <dbReference type="SAM" id="MobiDB-lite"/>
    </source>
</evidence>
<evidence type="ECO:0000313" key="8">
    <source>
        <dbReference type="Proteomes" id="UP000288716"/>
    </source>
</evidence>
<gene>
    <name evidence="7" type="ORF">B4U80_01555</name>
</gene>
<accession>A0A443SCY7</accession>
<dbReference type="GO" id="GO:0005654">
    <property type="term" value="C:nucleoplasm"/>
    <property type="evidence" value="ECO:0007669"/>
    <property type="project" value="TreeGrafter"/>
</dbReference>
<dbReference type="PROSITE" id="PS50174">
    <property type="entry name" value="G_PATCH"/>
    <property type="match status" value="1"/>
</dbReference>
<dbReference type="OrthoDB" id="4822at2759"/>
<keyword evidence="3" id="KW-0508">mRNA splicing</keyword>
<dbReference type="PANTHER" id="PTHR23340:SF0">
    <property type="entry name" value="SURP AND G-PATCH DOMAIN-CONTAINING PROTEIN 1 ISOFORM X1"/>
    <property type="match status" value="1"/>
</dbReference>
<evidence type="ECO:0000256" key="3">
    <source>
        <dbReference type="ARBA" id="ARBA00023187"/>
    </source>
</evidence>
<organism evidence="7 8">
    <name type="scientific">Leptotrombidium deliense</name>
    <dbReference type="NCBI Taxonomy" id="299467"/>
    <lineage>
        <taxon>Eukaryota</taxon>
        <taxon>Metazoa</taxon>
        <taxon>Ecdysozoa</taxon>
        <taxon>Arthropoda</taxon>
        <taxon>Chelicerata</taxon>
        <taxon>Arachnida</taxon>
        <taxon>Acari</taxon>
        <taxon>Acariformes</taxon>
        <taxon>Trombidiformes</taxon>
        <taxon>Prostigmata</taxon>
        <taxon>Anystina</taxon>
        <taxon>Parasitengona</taxon>
        <taxon>Trombiculoidea</taxon>
        <taxon>Trombiculidae</taxon>
        <taxon>Leptotrombidium</taxon>
    </lineage>
</organism>
<dbReference type="Proteomes" id="UP000288716">
    <property type="component" value="Unassembled WGS sequence"/>
</dbReference>
<protein>
    <submittedName>
        <fullName evidence="7">SURP and G-patch domain-containing protein 1-like protein</fullName>
    </submittedName>
</protein>
<proteinExistence type="predicted"/>
<dbReference type="SMART" id="SM00443">
    <property type="entry name" value="G_patch"/>
    <property type="match status" value="1"/>
</dbReference>
<dbReference type="GO" id="GO:0003723">
    <property type="term" value="F:RNA binding"/>
    <property type="evidence" value="ECO:0007669"/>
    <property type="project" value="TreeGrafter"/>
</dbReference>
<feature type="domain" description="G-patch" evidence="6">
    <location>
        <begin position="279"/>
        <end position="326"/>
    </location>
</feature>
<comment type="caution">
    <text evidence="7">The sequence shown here is derived from an EMBL/GenBank/DDBJ whole genome shotgun (WGS) entry which is preliminary data.</text>
</comment>
<comment type="subcellular location">
    <subcellularLocation>
        <location evidence="1">Nucleus</location>
    </subcellularLocation>
</comment>
<keyword evidence="4" id="KW-0539">Nucleus</keyword>
<dbReference type="GO" id="GO:0006397">
    <property type="term" value="P:mRNA processing"/>
    <property type="evidence" value="ECO:0007669"/>
    <property type="project" value="UniProtKB-KW"/>
</dbReference>
<feature type="compositionally biased region" description="Polar residues" evidence="5">
    <location>
        <begin position="13"/>
        <end position="25"/>
    </location>
</feature>
<dbReference type="GO" id="GO:0008380">
    <property type="term" value="P:RNA splicing"/>
    <property type="evidence" value="ECO:0007669"/>
    <property type="project" value="UniProtKB-KW"/>
</dbReference>
<keyword evidence="8" id="KW-1185">Reference proteome</keyword>
<keyword evidence="2" id="KW-0507">mRNA processing</keyword>
<feature type="region of interest" description="Disordered" evidence="5">
    <location>
        <begin position="191"/>
        <end position="216"/>
    </location>
</feature>
<name>A0A443SCY7_9ACAR</name>
<dbReference type="STRING" id="299467.A0A443SCY7"/>
<dbReference type="Pfam" id="PF01585">
    <property type="entry name" value="G-patch"/>
    <property type="match status" value="1"/>
</dbReference>
<dbReference type="VEuPathDB" id="VectorBase:LDEU006619"/>
<dbReference type="InterPro" id="IPR040169">
    <property type="entry name" value="SUGP1/2"/>
</dbReference>
<sequence>METTQEETEKPSTSDLSQPCKSNAKQKPTITFTSILNKRKRNTLIVSSDCESTVQLSDDKDDISKVMLKIIHLFTECRWLQEKDSIHYKYFLRRVEALESAKKRAENDKTTDENKCNAEKEVTKKRQRKSRWSNAVEAYVPQDVGLIQYAIQVYGNTDITTEQWKQLEDQRKMRLLFDMIQEKQKYLESSSHAGKEKYEYDSDEDTEGGTWEHKRRQAEMKNTLKWAEILTENSKGRHHLGDFLPSEELEKFMFQWEAIKDKKASLLHESDYENFKLESDNIGYKMLKKLGWSEGECLGTSSEGAVVPVNQNAAGIGNAGLGLKTHELDDGDDEYDAYRKRMMLAYRFRPNPLVNKYMIVMLMTCFFRITQGAHTINYYYSHNCSLVVHIFICWARQCAEGEVKGRWANHAA</sequence>
<dbReference type="InterPro" id="IPR000467">
    <property type="entry name" value="G_patch_dom"/>
</dbReference>
<evidence type="ECO:0000256" key="2">
    <source>
        <dbReference type="ARBA" id="ARBA00022664"/>
    </source>
</evidence>
<dbReference type="EMBL" id="NCKV01003727">
    <property type="protein sequence ID" value="RWS25421.1"/>
    <property type="molecule type" value="Genomic_DNA"/>
</dbReference>
<feature type="region of interest" description="Disordered" evidence="5">
    <location>
        <begin position="103"/>
        <end position="127"/>
    </location>
</feature>
<dbReference type="PANTHER" id="PTHR23340">
    <property type="entry name" value="ARGININE/SERINE RICH SPLICING FACTOR SF4/14"/>
    <property type="match status" value="1"/>
</dbReference>
<evidence type="ECO:0000259" key="6">
    <source>
        <dbReference type="PROSITE" id="PS50174"/>
    </source>
</evidence>
<dbReference type="AlphaFoldDB" id="A0A443SCY7"/>
<feature type="region of interest" description="Disordered" evidence="5">
    <location>
        <begin position="1"/>
        <end position="25"/>
    </location>
</feature>
<evidence type="ECO:0000256" key="1">
    <source>
        <dbReference type="ARBA" id="ARBA00004123"/>
    </source>
</evidence>
<reference evidence="7 8" key="1">
    <citation type="journal article" date="2018" name="Gigascience">
        <title>Genomes of trombidid mites reveal novel predicted allergens and laterally-transferred genes associated with secondary metabolism.</title>
        <authorList>
            <person name="Dong X."/>
            <person name="Chaisiri K."/>
            <person name="Xia D."/>
            <person name="Armstrong S.D."/>
            <person name="Fang Y."/>
            <person name="Donnelly M.J."/>
            <person name="Kadowaki T."/>
            <person name="McGarry J.W."/>
            <person name="Darby A.C."/>
            <person name="Makepeace B.L."/>
        </authorList>
    </citation>
    <scope>NUCLEOTIDE SEQUENCE [LARGE SCALE GENOMIC DNA]</scope>
    <source>
        <strain evidence="7">UoL-UT</strain>
    </source>
</reference>
<evidence type="ECO:0000256" key="4">
    <source>
        <dbReference type="ARBA" id="ARBA00023242"/>
    </source>
</evidence>
<feature type="compositionally biased region" description="Basic and acidic residues" evidence="5">
    <location>
        <begin position="103"/>
        <end position="124"/>
    </location>
</feature>
<evidence type="ECO:0000313" key="7">
    <source>
        <dbReference type="EMBL" id="RWS25421.1"/>
    </source>
</evidence>